<dbReference type="RefSeq" id="WP_016643191.1">
    <property type="nucleotide sequence ID" value="NZ_AOPZ01000275.1"/>
</dbReference>
<proteinExistence type="predicted"/>
<feature type="region of interest" description="Disordered" evidence="1">
    <location>
        <begin position="200"/>
        <end position="284"/>
    </location>
</feature>
<keyword evidence="2" id="KW-0472">Membrane</keyword>
<organism evidence="3 4">
    <name type="scientific">Streptomyces aurantiacus JA 4570</name>
    <dbReference type="NCBI Taxonomy" id="1286094"/>
    <lineage>
        <taxon>Bacteria</taxon>
        <taxon>Bacillati</taxon>
        <taxon>Actinomycetota</taxon>
        <taxon>Actinomycetes</taxon>
        <taxon>Kitasatosporales</taxon>
        <taxon>Streptomycetaceae</taxon>
        <taxon>Streptomyces</taxon>
        <taxon>Streptomyces aurantiacus group</taxon>
    </lineage>
</organism>
<accession>S3ZTZ3</accession>
<dbReference type="OrthoDB" id="4337793at2"/>
<evidence type="ECO:0000313" key="4">
    <source>
        <dbReference type="Proteomes" id="UP000014629"/>
    </source>
</evidence>
<keyword evidence="2" id="KW-1133">Transmembrane helix</keyword>
<name>S3ZTZ3_9ACTN</name>
<feature type="region of interest" description="Disordered" evidence="1">
    <location>
        <begin position="128"/>
        <end position="163"/>
    </location>
</feature>
<evidence type="ECO:0000256" key="1">
    <source>
        <dbReference type="SAM" id="MobiDB-lite"/>
    </source>
</evidence>
<evidence type="ECO:0000256" key="2">
    <source>
        <dbReference type="SAM" id="Phobius"/>
    </source>
</evidence>
<feature type="compositionally biased region" description="Low complexity" evidence="1">
    <location>
        <begin position="217"/>
        <end position="226"/>
    </location>
</feature>
<keyword evidence="4" id="KW-1185">Reference proteome</keyword>
<evidence type="ECO:0000313" key="3">
    <source>
        <dbReference type="EMBL" id="EPH41900.1"/>
    </source>
</evidence>
<keyword evidence="2" id="KW-0812">Transmembrane</keyword>
<dbReference type="AlphaFoldDB" id="S3ZTZ3"/>
<gene>
    <name evidence="3" type="ORF">STRAU_5067</name>
</gene>
<dbReference type="PATRIC" id="fig|1286094.4.peg.5008"/>
<protein>
    <submittedName>
        <fullName evidence="3">Uncharacterized protein</fullName>
    </submittedName>
</protein>
<feature type="transmembrane region" description="Helical" evidence="2">
    <location>
        <begin position="98"/>
        <end position="119"/>
    </location>
</feature>
<sequence>MTVAHEEPYDAVDALSLAVTDTPVPEEARGDERFMAEHAAAVADVALLREQLRIVGDALAGRTEGAGAGAGPQAQASVAAGLPAAAPFRPPGAARRRAVLALAAALGVGLLGGVVWLGVGSGTGDGAGDDAGAAKGAPSMEDRESGPAEQKPGGAEDGRSPEGSVACMRLVVEGTVRNVELLPDGTRDRITLDVSRRLQARQGAGPDHLRHERRRGPAAADGGPRPARVRPGRGDARPLVDGPAARQGPRVDREGPAGVARAEVLSAGRGGAQPSGQRRSTEFR</sequence>
<dbReference type="EMBL" id="AOPZ01000275">
    <property type="protein sequence ID" value="EPH41900.1"/>
    <property type="molecule type" value="Genomic_DNA"/>
</dbReference>
<comment type="caution">
    <text evidence="3">The sequence shown here is derived from an EMBL/GenBank/DDBJ whole genome shotgun (WGS) entry which is preliminary data.</text>
</comment>
<reference evidence="3 4" key="1">
    <citation type="submission" date="2013-02" db="EMBL/GenBank/DDBJ databases">
        <title>Draft Genome Sequence of Streptomyces aurantiacus, Which Produces Setomimycin.</title>
        <authorList>
            <person name="Gruening B.A."/>
            <person name="Praeg A."/>
            <person name="Erxleben A."/>
            <person name="Guenther S."/>
            <person name="Mueller M."/>
        </authorList>
    </citation>
    <scope>NUCLEOTIDE SEQUENCE [LARGE SCALE GENOMIC DNA]</scope>
    <source>
        <strain evidence="3 4">JA 4570</strain>
    </source>
</reference>
<dbReference type="Proteomes" id="UP000014629">
    <property type="component" value="Unassembled WGS sequence"/>
</dbReference>